<sequence>MLEYCKCGSLMINGSCTHKGCSNNLTSTLSKTKKTRTKASTITKATKSAVNSAVKSTKVPRASKCITYKLSDLSPLEE</sequence>
<dbReference type="Proteomes" id="UP000306409">
    <property type="component" value="Chromosome"/>
</dbReference>
<dbReference type="RefSeq" id="WP_137696251.1">
    <property type="nucleotide sequence ID" value="NZ_CP061336.1"/>
</dbReference>
<gene>
    <name evidence="1" type="ORF">EHE19_009025</name>
</gene>
<dbReference type="KEGG" id="rher:EHE19_009025"/>
<evidence type="ECO:0000313" key="1">
    <source>
        <dbReference type="EMBL" id="QNU68521.1"/>
    </source>
</evidence>
<organism evidence="1 2">
    <name type="scientific">Ruminiclostridium herbifermentans</name>
    <dbReference type="NCBI Taxonomy" id="2488810"/>
    <lineage>
        <taxon>Bacteria</taxon>
        <taxon>Bacillati</taxon>
        <taxon>Bacillota</taxon>
        <taxon>Clostridia</taxon>
        <taxon>Eubacteriales</taxon>
        <taxon>Oscillospiraceae</taxon>
        <taxon>Ruminiclostridium</taxon>
    </lineage>
</organism>
<evidence type="ECO:0000313" key="2">
    <source>
        <dbReference type="Proteomes" id="UP000306409"/>
    </source>
</evidence>
<keyword evidence="2" id="KW-1185">Reference proteome</keyword>
<name>A0A4U7JJB1_9FIRM</name>
<dbReference type="AlphaFoldDB" id="A0A4U7JJB1"/>
<accession>A0A4U7JJB1</accession>
<protein>
    <submittedName>
        <fullName evidence="1">Uncharacterized protein</fullName>
    </submittedName>
</protein>
<proteinExistence type="predicted"/>
<dbReference type="EMBL" id="CP061336">
    <property type="protein sequence ID" value="QNU68521.1"/>
    <property type="molecule type" value="Genomic_DNA"/>
</dbReference>
<reference evidence="1 2" key="1">
    <citation type="submission" date="2020-09" db="EMBL/GenBank/DDBJ databases">
        <title>Characterization and genome sequencing of Ruminiclostridium sp. nov. MA18.</title>
        <authorList>
            <person name="Rettenmaier R."/>
            <person name="Kowollik M.-L."/>
            <person name="Liebl W."/>
            <person name="Zverlov V."/>
        </authorList>
    </citation>
    <scope>NUCLEOTIDE SEQUENCE [LARGE SCALE GENOMIC DNA]</scope>
    <source>
        <strain evidence="1 2">MA18</strain>
    </source>
</reference>